<name>A0A543EMA9_9FLAO</name>
<dbReference type="Proteomes" id="UP000316437">
    <property type="component" value="Unassembled WGS sequence"/>
</dbReference>
<feature type="region of interest" description="Disordered" evidence="5">
    <location>
        <begin position="348"/>
        <end position="372"/>
    </location>
</feature>
<gene>
    <name evidence="8" type="ORF">FB551_2427</name>
</gene>
<comment type="similarity">
    <text evidence="1">Belongs to the EndA/NucM nuclease family.</text>
</comment>
<evidence type="ECO:0000256" key="6">
    <source>
        <dbReference type="SAM" id="SignalP"/>
    </source>
</evidence>
<keyword evidence="3 6" id="KW-0732">Signal</keyword>
<dbReference type="Gene3D" id="2.60.40.10">
    <property type="entry name" value="Immunoglobulins"/>
    <property type="match status" value="1"/>
</dbReference>
<feature type="chain" id="PRO_5022046381" evidence="6">
    <location>
        <begin position="21"/>
        <end position="596"/>
    </location>
</feature>
<feature type="signal peptide" evidence="6">
    <location>
        <begin position="1"/>
        <end position="20"/>
    </location>
</feature>
<evidence type="ECO:0000256" key="1">
    <source>
        <dbReference type="ARBA" id="ARBA00006429"/>
    </source>
</evidence>
<dbReference type="SUPFAM" id="SSF49265">
    <property type="entry name" value="Fibronectin type III"/>
    <property type="match status" value="1"/>
</dbReference>
<evidence type="ECO:0000256" key="5">
    <source>
        <dbReference type="SAM" id="MobiDB-lite"/>
    </source>
</evidence>
<dbReference type="InterPro" id="IPR026444">
    <property type="entry name" value="Secre_tail"/>
</dbReference>
<evidence type="ECO:0000313" key="8">
    <source>
        <dbReference type="EMBL" id="TQM22708.1"/>
    </source>
</evidence>
<keyword evidence="9" id="KW-1185">Reference proteome</keyword>
<dbReference type="GO" id="GO:0016787">
    <property type="term" value="F:hydrolase activity"/>
    <property type="evidence" value="ECO:0007669"/>
    <property type="project" value="UniProtKB-KW"/>
</dbReference>
<dbReference type="InterPro" id="IPR007346">
    <property type="entry name" value="Endonuclease-I"/>
</dbReference>
<evidence type="ECO:0000256" key="3">
    <source>
        <dbReference type="ARBA" id="ARBA00022729"/>
    </source>
</evidence>
<dbReference type="NCBIfam" id="TIGR04183">
    <property type="entry name" value="Por_Secre_tail"/>
    <property type="match status" value="1"/>
</dbReference>
<dbReference type="SUPFAM" id="SSF54060">
    <property type="entry name" value="His-Me finger endonucleases"/>
    <property type="match status" value="1"/>
</dbReference>
<dbReference type="EMBL" id="VFPD01000001">
    <property type="protein sequence ID" value="TQM22708.1"/>
    <property type="molecule type" value="Genomic_DNA"/>
</dbReference>
<dbReference type="AlphaFoldDB" id="A0A543EMA9"/>
<dbReference type="GO" id="GO:0004518">
    <property type="term" value="F:nuclease activity"/>
    <property type="evidence" value="ECO:0007669"/>
    <property type="project" value="UniProtKB-KW"/>
</dbReference>
<proteinExistence type="inferred from homology"/>
<dbReference type="InterPro" id="IPR044925">
    <property type="entry name" value="His-Me_finger_sf"/>
</dbReference>
<accession>A0A543EMA9</accession>
<dbReference type="Pfam" id="PF04231">
    <property type="entry name" value="Endonuclease_1"/>
    <property type="match status" value="1"/>
</dbReference>
<comment type="caution">
    <text evidence="8">The sequence shown here is derived from an EMBL/GenBank/DDBJ whole genome shotgun (WGS) entry which is preliminary data.</text>
</comment>
<evidence type="ECO:0000313" key="9">
    <source>
        <dbReference type="Proteomes" id="UP000316437"/>
    </source>
</evidence>
<dbReference type="InterPro" id="IPR003961">
    <property type="entry name" value="FN3_dom"/>
</dbReference>
<dbReference type="RefSeq" id="WP_142017647.1">
    <property type="nucleotide sequence ID" value="NZ_VFPD01000001.1"/>
</dbReference>
<evidence type="ECO:0000259" key="7">
    <source>
        <dbReference type="PROSITE" id="PS50853"/>
    </source>
</evidence>
<sequence length="596" mass="63396">MKKIILFSVFAGLAHAQAPAGYYNSANGLSGAALKTELSSIITNGHVDKGYSGLWTAYKTTDIDKDYENDGTILDIYSEKPSGADSYNYTPGSDQCGTYSTEGNCYNREHIVPQSLFNQASPMVADIHFIRATDGKVNGMRSNYPFGKVGSASFTSQNGSKLGTSVSSGYAGTVFEPIDEFKGDVARMIFYFVTRYQSKLSTFSSGNMLGNSTFPGLQTWELNVLLAWHNQDPVSQAEIKRNNASYTFQGNRNPFIDNPNYVNLIWGSQQPSGDTQAPTAATGLNVSGTTSSSISLAWNASTDNVGVTAYNVYMNGNLAATISSTSTTISGLTPSTTYSFYVVAKDAAGNSSSNSSTVSGTTNSGGTTPGTSCANETFETIPAANSTYTTRTWSNGGISWTATDARTDQTINNKAITVRNGSLTSGSSANGIGSLTVTTQLKFSGTNGTFDVKVNGTTVGTVPYSTTSTTTTINNINVSGNVVVSLVNTSSSNRVAIDDLAWTCYSGSGARMAQNTAAETTSNSFKISPNPITNQEIFVKGDLQKVKKAEIYNLQGKTLQTIDQPFRNGNSIKTRNLGQGVYILKLDQVTMQFLVK</sequence>
<keyword evidence="2" id="KW-0540">Nuclease</keyword>
<dbReference type="PANTHER" id="PTHR33607:SF2">
    <property type="entry name" value="ENDONUCLEASE-1"/>
    <property type="match status" value="1"/>
</dbReference>
<reference evidence="8 9" key="1">
    <citation type="submission" date="2019-06" db="EMBL/GenBank/DDBJ databases">
        <title>Sorghum-associated microbial communities from plants grown in Nebraska, USA.</title>
        <authorList>
            <person name="Schachtman D."/>
        </authorList>
    </citation>
    <scope>NUCLEOTIDE SEQUENCE [LARGE SCALE GENOMIC DNA]</scope>
    <source>
        <strain evidence="8 9">110</strain>
    </source>
</reference>
<dbReference type="SMART" id="SM00060">
    <property type="entry name" value="FN3"/>
    <property type="match status" value="1"/>
</dbReference>
<dbReference type="InterPro" id="IPR036116">
    <property type="entry name" value="FN3_sf"/>
</dbReference>
<dbReference type="PROSITE" id="PS50853">
    <property type="entry name" value="FN3"/>
    <property type="match status" value="1"/>
</dbReference>
<keyword evidence="4" id="KW-0378">Hydrolase</keyword>
<feature type="compositionally biased region" description="Low complexity" evidence="5">
    <location>
        <begin position="349"/>
        <end position="372"/>
    </location>
</feature>
<dbReference type="CDD" id="cd00063">
    <property type="entry name" value="FN3"/>
    <property type="match status" value="1"/>
</dbReference>
<protein>
    <submittedName>
        <fullName evidence="8">Putative secreted protein (Por secretion system target)</fullName>
    </submittedName>
</protein>
<dbReference type="InterPro" id="IPR013783">
    <property type="entry name" value="Ig-like_fold"/>
</dbReference>
<dbReference type="PANTHER" id="PTHR33607">
    <property type="entry name" value="ENDONUCLEASE-1"/>
    <property type="match status" value="1"/>
</dbReference>
<feature type="domain" description="Fibronectin type-III" evidence="7">
    <location>
        <begin position="277"/>
        <end position="365"/>
    </location>
</feature>
<organism evidence="8 9">
    <name type="scientific">Chryseobacterium aquifrigidense</name>
    <dbReference type="NCBI Taxonomy" id="558021"/>
    <lineage>
        <taxon>Bacteria</taxon>
        <taxon>Pseudomonadati</taxon>
        <taxon>Bacteroidota</taxon>
        <taxon>Flavobacteriia</taxon>
        <taxon>Flavobacteriales</taxon>
        <taxon>Weeksellaceae</taxon>
        <taxon>Chryseobacterium group</taxon>
        <taxon>Chryseobacterium</taxon>
    </lineage>
</organism>
<evidence type="ECO:0000256" key="2">
    <source>
        <dbReference type="ARBA" id="ARBA00022722"/>
    </source>
</evidence>
<dbReference type="Pfam" id="PF00041">
    <property type="entry name" value="fn3"/>
    <property type="match status" value="1"/>
</dbReference>
<evidence type="ECO:0000256" key="4">
    <source>
        <dbReference type="ARBA" id="ARBA00022801"/>
    </source>
</evidence>
<dbReference type="Pfam" id="PF18962">
    <property type="entry name" value="Por_Secre_tail"/>
    <property type="match status" value="1"/>
</dbReference>